<dbReference type="EMBL" id="FN545207">
    <property type="protein sequence ID" value="CBA73777.1"/>
    <property type="molecule type" value="Genomic_DNA"/>
</dbReference>
<proteinExistence type="predicted"/>
<gene>
    <name evidence="1" type="ORF">ARN_19610</name>
</gene>
<name>D2U0E3_9GAMM</name>
<protein>
    <submittedName>
        <fullName evidence="1">Uncharacterized protein</fullName>
    </submittedName>
</protein>
<reference evidence="1" key="1">
    <citation type="journal article" date="2010" name="Insect Mol. Biol.">
        <title>The draft genome sequence of Arsenophonus nasoniae, son-killer bacterium of Nasonia vitripennis, reveals genes associated with virulence and symbiosis.</title>
        <authorList>
            <person name="Wilkes T."/>
            <person name="Darby A.C."/>
            <person name="Choi J."/>
            <person name="Colborne J.K."/>
            <person name="Werren J.H."/>
            <person name="Hurst G.D.D."/>
        </authorList>
    </citation>
    <scope>NUCLEOTIDE SEQUENCE</scope>
</reference>
<accession>D2U0E3</accession>
<sequence length="408" mass="46363">MQKNFLYFLFLEVVMSSSNIWDDFYRLTHLSIDFPNSVNNKAAIYGNGRNQVEVMVTLRIVDKNLSPISLREEDIREHIFLCDFFSGNDLKSGWKISDKDNGYNKVIEYIQSADALHEKIEVMDDGFISIHKFVSCDRQDNGAVIAGGVDIPGVGKFNTSQFGTSTKNGPSGKDGSEFKNPKNITIIAKEPIRYSDKNNIMIEAGLLSEIADLDCQTYNTSSGSSSIKGKIMNSIIKIFPSKETGMNNFFKEHTITYRPIKNLDISQEMSVWKTPRVFKCFSIFREPHYPCAVIGKYKENSYQVNLWYSMNDIIDIDGFYILNNNASSYPTQYLCNPKVRKEYIDDKSAAVNLILFKNTIPVSSNIYQQGWKDVINNPVIKVVDSYGNEGNIELTFDNKEHFDVPAIV</sequence>
<evidence type="ECO:0000313" key="1">
    <source>
        <dbReference type="EMBL" id="CBA73777.1"/>
    </source>
</evidence>
<dbReference type="AlphaFoldDB" id="D2U0E3"/>
<organism evidence="1">
    <name type="scientific">Arsenophonus nasoniae</name>
    <name type="common">son-killer infecting Nasonia vitripennis</name>
    <dbReference type="NCBI Taxonomy" id="638"/>
    <lineage>
        <taxon>Bacteria</taxon>
        <taxon>Pseudomonadati</taxon>
        <taxon>Pseudomonadota</taxon>
        <taxon>Gammaproteobacteria</taxon>
        <taxon>Enterobacterales</taxon>
        <taxon>Morganellaceae</taxon>
        <taxon>Arsenophonus</taxon>
    </lineage>
</organism>